<dbReference type="OrthoDB" id="9815989at2"/>
<feature type="domain" description="FAD dependent oxidoreductase" evidence="3">
    <location>
        <begin position="19"/>
        <end position="413"/>
    </location>
</feature>
<dbReference type="Gene3D" id="3.50.50.60">
    <property type="entry name" value="FAD/NAD(P)-binding domain"/>
    <property type="match status" value="1"/>
</dbReference>
<dbReference type="RefSeq" id="WP_143948296.1">
    <property type="nucleotide sequence ID" value="NZ_BAABMB010000002.1"/>
</dbReference>
<dbReference type="InterPro" id="IPR006076">
    <property type="entry name" value="FAD-dep_OxRdtase"/>
</dbReference>
<dbReference type="Proteomes" id="UP000318405">
    <property type="component" value="Unassembled WGS sequence"/>
</dbReference>
<dbReference type="GO" id="GO:0055130">
    <property type="term" value="P:D-alanine catabolic process"/>
    <property type="evidence" value="ECO:0007669"/>
    <property type="project" value="TreeGrafter"/>
</dbReference>
<evidence type="ECO:0000313" key="4">
    <source>
        <dbReference type="EMBL" id="TSH94984.1"/>
    </source>
</evidence>
<gene>
    <name evidence="4" type="ORF">FOZ76_10930</name>
</gene>
<evidence type="ECO:0000256" key="2">
    <source>
        <dbReference type="ARBA" id="ARBA00023002"/>
    </source>
</evidence>
<evidence type="ECO:0000313" key="5">
    <source>
        <dbReference type="Proteomes" id="UP000318405"/>
    </source>
</evidence>
<comment type="caution">
    <text evidence="4">The sequence shown here is derived from an EMBL/GenBank/DDBJ whole genome shotgun (WGS) entry which is preliminary data.</text>
</comment>
<reference evidence="4 5" key="1">
    <citation type="submission" date="2019-07" db="EMBL/GenBank/DDBJ databases">
        <title>Qingshengfaniella alkalisoli gen. nov., sp. nov., isolated from saline soil.</title>
        <authorList>
            <person name="Xu L."/>
            <person name="Huang X.-X."/>
            <person name="Sun J.-Q."/>
        </authorList>
    </citation>
    <scope>NUCLEOTIDE SEQUENCE [LARGE SCALE GENOMIC DNA]</scope>
    <source>
        <strain evidence="4 5">DSM 27279</strain>
    </source>
</reference>
<dbReference type="PANTHER" id="PTHR13847">
    <property type="entry name" value="SARCOSINE DEHYDROGENASE-RELATED"/>
    <property type="match status" value="1"/>
</dbReference>
<evidence type="ECO:0000259" key="3">
    <source>
        <dbReference type="Pfam" id="PF01266"/>
    </source>
</evidence>
<dbReference type="Gene3D" id="3.30.9.10">
    <property type="entry name" value="D-Amino Acid Oxidase, subunit A, domain 2"/>
    <property type="match status" value="1"/>
</dbReference>
<dbReference type="Pfam" id="PF01266">
    <property type="entry name" value="DAO"/>
    <property type="match status" value="1"/>
</dbReference>
<dbReference type="AlphaFoldDB" id="A0A556AQ09"/>
<dbReference type="SUPFAM" id="SSF51905">
    <property type="entry name" value="FAD/NAD(P)-binding domain"/>
    <property type="match status" value="1"/>
</dbReference>
<protein>
    <submittedName>
        <fullName evidence="4">FAD-binding oxidoreductase</fullName>
    </submittedName>
</protein>
<dbReference type="EMBL" id="VLTJ01000022">
    <property type="protein sequence ID" value="TSH94984.1"/>
    <property type="molecule type" value="Genomic_DNA"/>
</dbReference>
<accession>A0A556AQ09</accession>
<sequence>MSPPIDKVQSDEKLPTFVDVVVIGGGIAGITAALELARRGTSVAILEKGYIAGEQSGRNWGWCRQQNRAEGELPLMKLSLQLWEGYQQDFGIDLGFRRTGLVYGTDNPSDLDAWERWSKMASGYGVTSRVLTAAETSALLPGNARRWLGGVHSPSDAFAEPDRAVPAMALMAQRLGATIHQRCAVRELEFSAGRVSGVITEHGLLKCSSVLVAAGAWSNMLLRHHGFKFLQASVQSTTFCTTPVQGVSEGGVSMQDIALRKRVDGGLTVGISGYGRLHLSPRGVQQVKPFWPMFQRRRAGLTYSLGRYFFEGPDAIRRWSADGVSPFEVVRVLDPEPEARLIARGLKGLTDAYPHLKGTVSVAHSWAGMVDQTPDSIQVISPVQSTPGLFISSGYSGHGFGTGPGAGHLAADLIRGDTPCTNPSPFRYERMIDGTDLSKAAKASLI</sequence>
<organism evidence="4 5">
    <name type="scientific">Verticiella sediminum</name>
    <dbReference type="NCBI Taxonomy" id="1247510"/>
    <lineage>
        <taxon>Bacteria</taxon>
        <taxon>Pseudomonadati</taxon>
        <taxon>Pseudomonadota</taxon>
        <taxon>Betaproteobacteria</taxon>
        <taxon>Burkholderiales</taxon>
        <taxon>Alcaligenaceae</taxon>
        <taxon>Verticiella</taxon>
    </lineage>
</organism>
<dbReference type="InterPro" id="IPR036188">
    <property type="entry name" value="FAD/NAD-bd_sf"/>
</dbReference>
<dbReference type="GO" id="GO:0005737">
    <property type="term" value="C:cytoplasm"/>
    <property type="evidence" value="ECO:0007669"/>
    <property type="project" value="TreeGrafter"/>
</dbReference>
<dbReference type="PANTHER" id="PTHR13847:SF280">
    <property type="entry name" value="D-AMINO ACID DEHYDROGENASE"/>
    <property type="match status" value="1"/>
</dbReference>
<proteinExistence type="inferred from homology"/>
<name>A0A556AQ09_9BURK</name>
<keyword evidence="2" id="KW-0560">Oxidoreductase</keyword>
<dbReference type="GO" id="GO:0008718">
    <property type="term" value="F:D-amino-acid dehydrogenase activity"/>
    <property type="evidence" value="ECO:0007669"/>
    <property type="project" value="TreeGrafter"/>
</dbReference>
<comment type="similarity">
    <text evidence="1">Belongs to the DadA oxidoreductase family.</text>
</comment>
<evidence type="ECO:0000256" key="1">
    <source>
        <dbReference type="ARBA" id="ARBA00009410"/>
    </source>
</evidence>
<keyword evidence="5" id="KW-1185">Reference proteome</keyword>
<dbReference type="GO" id="GO:0005886">
    <property type="term" value="C:plasma membrane"/>
    <property type="evidence" value="ECO:0007669"/>
    <property type="project" value="TreeGrafter"/>
</dbReference>